<feature type="transmembrane region" description="Helical" evidence="1">
    <location>
        <begin position="12"/>
        <end position="36"/>
    </location>
</feature>
<dbReference type="Proteomes" id="UP001324115">
    <property type="component" value="Unassembled WGS sequence"/>
</dbReference>
<reference evidence="2 3" key="1">
    <citation type="journal article" date="2023" name="G3 (Bethesda)">
        <title>A haplotype-resolved chromosome-scale genome for Quercus rubra L. provides insights into the genetics of adaptive traits for red oak species.</title>
        <authorList>
            <person name="Kapoor B."/>
            <person name="Jenkins J."/>
            <person name="Schmutz J."/>
            <person name="Zhebentyayeva T."/>
            <person name="Kuelheim C."/>
            <person name="Coggeshall M."/>
            <person name="Heim C."/>
            <person name="Lasky J.R."/>
            <person name="Leites L."/>
            <person name="Islam-Faridi N."/>
            <person name="Romero-Severson J."/>
            <person name="DeLeo V.L."/>
            <person name="Lucas S.M."/>
            <person name="Lazic D."/>
            <person name="Gailing O."/>
            <person name="Carlson J."/>
            <person name="Staton M."/>
        </authorList>
    </citation>
    <scope>NUCLEOTIDE SEQUENCE [LARGE SCALE GENOMIC DNA]</scope>
    <source>
        <strain evidence="2">Pseudo-F2</strain>
    </source>
</reference>
<evidence type="ECO:0000256" key="1">
    <source>
        <dbReference type="SAM" id="Phobius"/>
    </source>
</evidence>
<dbReference type="AlphaFoldDB" id="A0AAN7ERH5"/>
<proteinExistence type="predicted"/>
<evidence type="ECO:0000313" key="2">
    <source>
        <dbReference type="EMBL" id="KAK4577974.1"/>
    </source>
</evidence>
<evidence type="ECO:0000313" key="3">
    <source>
        <dbReference type="Proteomes" id="UP001324115"/>
    </source>
</evidence>
<keyword evidence="1" id="KW-0472">Membrane</keyword>
<keyword evidence="3" id="KW-1185">Reference proteome</keyword>
<gene>
    <name evidence="2" type="ORF">RGQ29_028205</name>
</gene>
<sequence length="112" mass="12554">MEAYNIKGGIVIYYPLALFVILILNAYCCCGSAVLVESNTTNFLSNDVLGEFLTDDDLEFPVHSYITRMRAGSPYGPLKRRKPAPPCGIAKDRRYCTDPKAKIRKSVYLRKG</sequence>
<comment type="caution">
    <text evidence="2">The sequence shown here is derived from an EMBL/GenBank/DDBJ whole genome shotgun (WGS) entry which is preliminary data.</text>
</comment>
<dbReference type="EMBL" id="JAXUIC010000008">
    <property type="protein sequence ID" value="KAK4577974.1"/>
    <property type="molecule type" value="Genomic_DNA"/>
</dbReference>
<keyword evidence="1" id="KW-1133">Transmembrane helix</keyword>
<keyword evidence="1" id="KW-0812">Transmembrane</keyword>
<accession>A0AAN7ERH5</accession>
<protein>
    <submittedName>
        <fullName evidence="2">Uncharacterized protein</fullName>
    </submittedName>
</protein>
<organism evidence="2 3">
    <name type="scientific">Quercus rubra</name>
    <name type="common">Northern red oak</name>
    <name type="synonym">Quercus borealis</name>
    <dbReference type="NCBI Taxonomy" id="3512"/>
    <lineage>
        <taxon>Eukaryota</taxon>
        <taxon>Viridiplantae</taxon>
        <taxon>Streptophyta</taxon>
        <taxon>Embryophyta</taxon>
        <taxon>Tracheophyta</taxon>
        <taxon>Spermatophyta</taxon>
        <taxon>Magnoliopsida</taxon>
        <taxon>eudicotyledons</taxon>
        <taxon>Gunneridae</taxon>
        <taxon>Pentapetalae</taxon>
        <taxon>rosids</taxon>
        <taxon>fabids</taxon>
        <taxon>Fagales</taxon>
        <taxon>Fagaceae</taxon>
        <taxon>Quercus</taxon>
    </lineage>
</organism>
<name>A0AAN7ERH5_QUERU</name>